<evidence type="ECO:0000313" key="1">
    <source>
        <dbReference type="EMBL" id="APO17017.1"/>
    </source>
</evidence>
<protein>
    <submittedName>
        <fullName evidence="1">Uncharacterized protein</fullName>
    </submittedName>
</protein>
<reference evidence="1" key="1">
    <citation type="journal article" date="2016" name="Sci. Rep.">
        <title>SXT/R391 integrative and conjugative elements in Proteus species reveal abundant genetic diversity and multidrug resistance.</title>
        <authorList>
            <person name="Li X."/>
            <person name="Du Y."/>
            <person name="Du P."/>
            <person name="Dai H."/>
            <person name="Fang Y."/>
            <person name="Li Z."/>
            <person name="Lv N."/>
            <person name="Zhu B."/>
            <person name="Kan B."/>
            <person name="Wang D."/>
        </authorList>
    </citation>
    <scope>NUCLEOTIDE SEQUENCE</scope>
    <source>
        <strain evidence="1">09MAS2416</strain>
    </source>
</reference>
<dbReference type="AlphaFoldDB" id="A0A1L5JNG6"/>
<name>A0A1L5JNG6_PROMI</name>
<proteinExistence type="predicted"/>
<dbReference type="EMBL" id="KX243407">
    <property type="protein sequence ID" value="APO17017.1"/>
    <property type="molecule type" value="Genomic_DNA"/>
</dbReference>
<sequence length="88" mass="9901">MVAYFMEESSELFAPFGPHIAKRGTHKPSANQNRLCPTDDSDPLALKVCQHPFRRLGLAPLGVPFEMPALKAPEKLIYKDWILEHVSV</sequence>
<organism evidence="1">
    <name type="scientific">Proteus mirabilis</name>
    <dbReference type="NCBI Taxonomy" id="584"/>
    <lineage>
        <taxon>Bacteria</taxon>
        <taxon>Pseudomonadati</taxon>
        <taxon>Pseudomonadota</taxon>
        <taxon>Gammaproteobacteria</taxon>
        <taxon>Enterobacterales</taxon>
        <taxon>Morganellaceae</taxon>
        <taxon>Proteus</taxon>
    </lineage>
</organism>
<accession>A0A1L5JNG6</accession>